<gene>
    <name evidence="2" type="ORF">PXEA_LOCUS22053</name>
</gene>
<feature type="region of interest" description="Disordered" evidence="1">
    <location>
        <begin position="32"/>
        <end position="51"/>
    </location>
</feature>
<dbReference type="Proteomes" id="UP000784294">
    <property type="component" value="Unassembled WGS sequence"/>
</dbReference>
<protein>
    <submittedName>
        <fullName evidence="2">Uncharacterized protein</fullName>
    </submittedName>
</protein>
<dbReference type="AlphaFoldDB" id="A0A3S5BL76"/>
<sequence>MPPARRGNKTWQQCQTERQRRSRLLQVPLPTPGLTVSQQPNAPIFSDADVAGPRTWSSRCVAATTRRGK</sequence>
<proteinExistence type="predicted"/>
<reference evidence="2" key="1">
    <citation type="submission" date="2018-11" db="EMBL/GenBank/DDBJ databases">
        <authorList>
            <consortium name="Pathogen Informatics"/>
        </authorList>
    </citation>
    <scope>NUCLEOTIDE SEQUENCE</scope>
</reference>
<evidence type="ECO:0000313" key="2">
    <source>
        <dbReference type="EMBL" id="VEL28613.1"/>
    </source>
</evidence>
<name>A0A3S5BL76_9PLAT</name>
<keyword evidence="3" id="KW-1185">Reference proteome</keyword>
<comment type="caution">
    <text evidence="2">The sequence shown here is derived from an EMBL/GenBank/DDBJ whole genome shotgun (WGS) entry which is preliminary data.</text>
</comment>
<organism evidence="2 3">
    <name type="scientific">Protopolystoma xenopodis</name>
    <dbReference type="NCBI Taxonomy" id="117903"/>
    <lineage>
        <taxon>Eukaryota</taxon>
        <taxon>Metazoa</taxon>
        <taxon>Spiralia</taxon>
        <taxon>Lophotrochozoa</taxon>
        <taxon>Platyhelminthes</taxon>
        <taxon>Monogenea</taxon>
        <taxon>Polyopisthocotylea</taxon>
        <taxon>Polystomatidea</taxon>
        <taxon>Polystomatidae</taxon>
        <taxon>Protopolystoma</taxon>
    </lineage>
</organism>
<dbReference type="EMBL" id="CAAALY010096399">
    <property type="protein sequence ID" value="VEL28613.1"/>
    <property type="molecule type" value="Genomic_DNA"/>
</dbReference>
<evidence type="ECO:0000313" key="3">
    <source>
        <dbReference type="Proteomes" id="UP000784294"/>
    </source>
</evidence>
<feature type="region of interest" description="Disordered" evidence="1">
    <location>
        <begin position="1"/>
        <end position="21"/>
    </location>
</feature>
<evidence type="ECO:0000256" key="1">
    <source>
        <dbReference type="SAM" id="MobiDB-lite"/>
    </source>
</evidence>
<accession>A0A3S5BL76</accession>